<keyword evidence="2" id="KW-1185">Reference proteome</keyword>
<sequence length="123" mass="14323">MCISASNHVFCITLKSQILSLSWSRFLAKTGYGYNAETYTFDWSEEQWVELDKTEKAKRKRPTLLHFETHPMEYFSTETMKLVLVDNPALALACYLHVLQQAYSVPPTTKEENEAFEMNETCR</sequence>
<organism evidence="1 2">
    <name type="scientific">Papaver somniferum</name>
    <name type="common">Opium poppy</name>
    <dbReference type="NCBI Taxonomy" id="3469"/>
    <lineage>
        <taxon>Eukaryota</taxon>
        <taxon>Viridiplantae</taxon>
        <taxon>Streptophyta</taxon>
        <taxon>Embryophyta</taxon>
        <taxon>Tracheophyta</taxon>
        <taxon>Spermatophyta</taxon>
        <taxon>Magnoliopsida</taxon>
        <taxon>Ranunculales</taxon>
        <taxon>Papaveraceae</taxon>
        <taxon>Papaveroideae</taxon>
        <taxon>Papaver</taxon>
    </lineage>
</organism>
<evidence type="ECO:0000313" key="2">
    <source>
        <dbReference type="Proteomes" id="UP000316621"/>
    </source>
</evidence>
<proteinExistence type="predicted"/>
<evidence type="ECO:0000313" key="1">
    <source>
        <dbReference type="EMBL" id="RZC81483.1"/>
    </source>
</evidence>
<reference evidence="1 2" key="1">
    <citation type="journal article" date="2018" name="Science">
        <title>The opium poppy genome and morphinan production.</title>
        <authorList>
            <person name="Guo L."/>
            <person name="Winzer T."/>
            <person name="Yang X."/>
            <person name="Li Y."/>
            <person name="Ning Z."/>
            <person name="He Z."/>
            <person name="Teodor R."/>
            <person name="Lu Y."/>
            <person name="Bowser T.A."/>
            <person name="Graham I.A."/>
            <person name="Ye K."/>
        </authorList>
    </citation>
    <scope>NUCLEOTIDE SEQUENCE [LARGE SCALE GENOMIC DNA]</scope>
    <source>
        <strain evidence="2">cv. HN1</strain>
        <tissue evidence="1">Leaves</tissue>
    </source>
</reference>
<dbReference type="Gramene" id="RZC81483">
    <property type="protein sequence ID" value="RZC81483"/>
    <property type="gene ID" value="C5167_044052"/>
</dbReference>
<dbReference type="Proteomes" id="UP000316621">
    <property type="component" value="Chromosome 10"/>
</dbReference>
<name>A0A4Y7L7J8_PAPSO</name>
<dbReference type="EMBL" id="CM010724">
    <property type="protein sequence ID" value="RZC81483.1"/>
    <property type="molecule type" value="Genomic_DNA"/>
</dbReference>
<protein>
    <submittedName>
        <fullName evidence="1">Uncharacterized protein</fullName>
    </submittedName>
</protein>
<dbReference type="AlphaFoldDB" id="A0A4Y7L7J8"/>
<accession>A0A4Y7L7J8</accession>
<gene>
    <name evidence="1" type="ORF">C5167_044052</name>
</gene>